<dbReference type="InterPro" id="IPR036249">
    <property type="entry name" value="Thioredoxin-like_sf"/>
</dbReference>
<reference evidence="8" key="1">
    <citation type="submission" date="2020-05" db="EMBL/GenBank/DDBJ databases">
        <title>Phylogenomic resolution of chytrid fungi.</title>
        <authorList>
            <person name="Stajich J.E."/>
            <person name="Amses K."/>
            <person name="Simmons R."/>
            <person name="Seto K."/>
            <person name="Myers J."/>
            <person name="Bonds A."/>
            <person name="Quandt C.A."/>
            <person name="Barry K."/>
            <person name="Liu P."/>
            <person name="Grigoriev I."/>
            <person name="Longcore J.E."/>
            <person name="James T.Y."/>
        </authorList>
    </citation>
    <scope>NUCLEOTIDE SEQUENCE</scope>
    <source>
        <strain evidence="8">JEL0318</strain>
    </source>
</reference>
<keyword evidence="2" id="KW-0813">Transport</keyword>
<proteinExistence type="predicted"/>
<comment type="subcellular location">
    <subcellularLocation>
        <location evidence="1">Mitochondrion outer membrane</location>
    </subcellularLocation>
</comment>
<dbReference type="AlphaFoldDB" id="A0AAD5S4R8"/>
<keyword evidence="3" id="KW-1000">Mitochondrion outer membrane</keyword>
<dbReference type="Proteomes" id="UP001212841">
    <property type="component" value="Unassembled WGS sequence"/>
</dbReference>
<evidence type="ECO:0000313" key="8">
    <source>
        <dbReference type="EMBL" id="KAJ3045605.1"/>
    </source>
</evidence>
<evidence type="ECO:0000256" key="2">
    <source>
        <dbReference type="ARBA" id="ARBA00022448"/>
    </source>
</evidence>
<evidence type="ECO:0000256" key="1">
    <source>
        <dbReference type="ARBA" id="ARBA00004294"/>
    </source>
</evidence>
<dbReference type="GO" id="GO:0015031">
    <property type="term" value="P:protein transport"/>
    <property type="evidence" value="ECO:0007669"/>
    <property type="project" value="UniProtKB-KW"/>
</dbReference>
<evidence type="ECO:0000256" key="5">
    <source>
        <dbReference type="ARBA" id="ARBA00023128"/>
    </source>
</evidence>
<evidence type="ECO:0000259" key="7">
    <source>
        <dbReference type="Pfam" id="PF10568"/>
    </source>
</evidence>
<gene>
    <name evidence="8" type="ORF">HK097_001183</name>
</gene>
<organism evidence="8 9">
    <name type="scientific">Rhizophlyctis rosea</name>
    <dbReference type="NCBI Taxonomy" id="64517"/>
    <lineage>
        <taxon>Eukaryota</taxon>
        <taxon>Fungi</taxon>
        <taxon>Fungi incertae sedis</taxon>
        <taxon>Chytridiomycota</taxon>
        <taxon>Chytridiomycota incertae sedis</taxon>
        <taxon>Chytridiomycetes</taxon>
        <taxon>Rhizophlyctidales</taxon>
        <taxon>Rhizophlyctidaceae</taxon>
        <taxon>Rhizophlyctis</taxon>
    </lineage>
</organism>
<dbReference type="CDD" id="cd03054">
    <property type="entry name" value="GST_N_Metaxin"/>
    <property type="match status" value="1"/>
</dbReference>
<dbReference type="GO" id="GO:0007005">
    <property type="term" value="P:mitochondrion organization"/>
    <property type="evidence" value="ECO:0007669"/>
    <property type="project" value="TreeGrafter"/>
</dbReference>
<keyword evidence="5" id="KW-0496">Mitochondrion</keyword>
<evidence type="ECO:0000313" key="9">
    <source>
        <dbReference type="Proteomes" id="UP001212841"/>
    </source>
</evidence>
<dbReference type="PANTHER" id="PTHR12289">
    <property type="entry name" value="METAXIN RELATED"/>
    <property type="match status" value="1"/>
</dbReference>
<evidence type="ECO:0000256" key="3">
    <source>
        <dbReference type="ARBA" id="ARBA00022787"/>
    </source>
</evidence>
<accession>A0AAD5S4R8</accession>
<dbReference type="InterPro" id="IPR050931">
    <property type="entry name" value="Mito_Protein_Transport_Metaxin"/>
</dbReference>
<dbReference type="EMBL" id="JADGJD010001225">
    <property type="protein sequence ID" value="KAJ3045605.1"/>
    <property type="molecule type" value="Genomic_DNA"/>
</dbReference>
<protein>
    <recommendedName>
        <fullName evidence="7">Mitochondrial outer membrane transport complex Sam37/metaxin N-terminal domain-containing protein</fullName>
    </recommendedName>
</protein>
<name>A0AAD5S4R8_9FUNG</name>
<dbReference type="Pfam" id="PF10568">
    <property type="entry name" value="Tom37"/>
    <property type="match status" value="2"/>
</dbReference>
<evidence type="ECO:0000256" key="6">
    <source>
        <dbReference type="ARBA" id="ARBA00023136"/>
    </source>
</evidence>
<dbReference type="GO" id="GO:0001401">
    <property type="term" value="C:SAM complex"/>
    <property type="evidence" value="ECO:0007669"/>
    <property type="project" value="InterPro"/>
</dbReference>
<dbReference type="PANTHER" id="PTHR12289:SF41">
    <property type="entry name" value="FAILED AXON CONNECTIONS-RELATED"/>
    <property type="match status" value="1"/>
</dbReference>
<feature type="domain" description="Mitochondrial outer membrane transport complex Sam37/metaxin N-terminal" evidence="7">
    <location>
        <begin position="133"/>
        <end position="168"/>
    </location>
</feature>
<evidence type="ECO:0000256" key="4">
    <source>
        <dbReference type="ARBA" id="ARBA00022927"/>
    </source>
</evidence>
<keyword evidence="6" id="KW-0472">Membrane</keyword>
<comment type="caution">
    <text evidence="8">The sequence shown here is derived from an EMBL/GenBank/DDBJ whole genome shotgun (WGS) entry which is preliminary data.</text>
</comment>
<keyword evidence="4" id="KW-0653">Protein transport</keyword>
<dbReference type="SUPFAM" id="SSF52833">
    <property type="entry name" value="Thioredoxin-like"/>
    <property type="match status" value="1"/>
</dbReference>
<feature type="domain" description="Mitochondrial outer membrane transport complex Sam37/metaxin N-terminal" evidence="7">
    <location>
        <begin position="26"/>
        <end position="117"/>
    </location>
</feature>
<dbReference type="InterPro" id="IPR019564">
    <property type="entry name" value="Sam37/metaxin_N"/>
</dbReference>
<keyword evidence="9" id="KW-1185">Reference proteome</keyword>
<sequence length="206" mass="23780">MSQEEPSIELYSWGPAWDLPTCDPFCLSIETYLSFSDIPWQVRECSNPSISPTGELPLLKDGAVVKTGTADIIAHLKKRGEDLDHHLTTHQRAESQAFITLIEERLHNALVHFPFSSPHFPYYKPAKNHNKQLYTWWLETENFTKSTRPAFSRVLSWTSRYYVPSQIQSNAQSRLGHYGMVMENGKSVSEVRLEPEIQMMDKECEF</sequence>